<dbReference type="RefSeq" id="XP_011390896.1">
    <property type="nucleotide sequence ID" value="XM_011392594.1"/>
</dbReference>
<dbReference type="InterPro" id="IPR019438">
    <property type="entry name" value="Q_salvage"/>
</dbReference>
<comment type="similarity">
    <text evidence="1">Belongs to the QNG1 protein family.</text>
</comment>
<dbReference type="PANTHER" id="PTHR21314:SF1">
    <property type="entry name" value="QUEUOSINE SALVAGE PROTEIN"/>
    <property type="match status" value="1"/>
</dbReference>
<dbReference type="VEuPathDB" id="FungiDB:UMAG_04592"/>
<dbReference type="GO" id="GO:0006400">
    <property type="term" value="P:tRNA modification"/>
    <property type="evidence" value="ECO:0000318"/>
    <property type="project" value="GO_Central"/>
</dbReference>
<dbReference type="OMA" id="GQPVYCF"/>
<dbReference type="PANTHER" id="PTHR21314">
    <property type="entry name" value="QUEUOSINE 5'-PHOSPHATE N-GLYCOSYLASE_HYDROLASE-RELATED"/>
    <property type="match status" value="1"/>
</dbReference>
<keyword evidence="1" id="KW-0378">Hydrolase</keyword>
<sequence length="407" mass="44882">MSSSTSPLPSNTSEYVRATRSSCASASTALGLTPNVAAIDAFLTSLDQARFSRLCTQHGLSFPLRFPTPTAEVNFLSIVALLNALSGYRTAFHTATGCGAYQNVVRLMIGLYISSADEDRVVGAGTLTAKGMVGLTEARIVELLGVSVHQERQHETLAGVTVGVRGGEMFEAVQLILNAMHGVGRKLEQLNSPSLGAYIVSLLTHAKSENMDDVQATDYLTCNIAQTFPEFRDTHHISALNQDVFLFKRIFFLLHSLRCKFADKLEWCVPDTKLTLPMFVDNVLPTMCVWFNMFNLADQLPNGMERLYDWVRTKHCNADLPRQGLVTGSKQAGPRLSQDETYAIRAATLNLGAAIVQRAKQLAEQCDANRWLQTLNEVDLDAYLWSVAKDDEALRSVPRLVYACIHF</sequence>
<dbReference type="OrthoDB" id="416777at2759"/>
<protein>
    <recommendedName>
        <fullName evidence="1">Queuosine 5'-phosphate N-glycosylase/hydrolase</fullName>
        <ecNumber evidence="1">3.2.2.-</ecNumber>
    </recommendedName>
    <alternativeName>
        <fullName evidence="1">Queuosine-nucleotide N-glycosylase/hydrolase</fullName>
    </alternativeName>
</protein>
<dbReference type="EC" id="3.2.2.-" evidence="1"/>
<comment type="function">
    <text evidence="1">Catalyzes the hydrolysis of queuosine 5'-phosphate, releasing the nucleobase queuine (q). Is required for salvage of queuine from exogenous queuosine (Q) that is imported and then converted to queuosine 5'-phosphate intracellularly.</text>
</comment>
<dbReference type="AlphaFoldDB" id="A0A0D1DY84"/>
<dbReference type="GeneID" id="23564728"/>
<dbReference type="KEGG" id="uma:UMAG_04592"/>
<comment type="catalytic activity">
    <reaction evidence="1">
        <text>queuosine 5'-phosphate + H2O = queuine + D-ribose 5-phosphate</text>
        <dbReference type="Rhea" id="RHEA:75387"/>
        <dbReference type="ChEBI" id="CHEBI:15377"/>
        <dbReference type="ChEBI" id="CHEBI:17433"/>
        <dbReference type="ChEBI" id="CHEBI:78346"/>
        <dbReference type="ChEBI" id="CHEBI:194371"/>
    </reaction>
    <physiologicalReaction direction="left-to-right" evidence="1">
        <dbReference type="Rhea" id="RHEA:75388"/>
    </physiologicalReaction>
</comment>
<name>A0A0D1DY84_MYCMD</name>
<dbReference type="eggNOG" id="ENOG502S4MU">
    <property type="taxonomic scope" value="Eukaryota"/>
</dbReference>
<gene>
    <name evidence="2" type="ORF">UMAG_04592</name>
</gene>
<dbReference type="Proteomes" id="UP000000561">
    <property type="component" value="Chromosome 13"/>
</dbReference>
<accession>A0A0D1DY84</accession>
<organism evidence="2 3">
    <name type="scientific">Mycosarcoma maydis</name>
    <name type="common">Corn smut fungus</name>
    <name type="synonym">Ustilago maydis</name>
    <dbReference type="NCBI Taxonomy" id="5270"/>
    <lineage>
        <taxon>Eukaryota</taxon>
        <taxon>Fungi</taxon>
        <taxon>Dikarya</taxon>
        <taxon>Basidiomycota</taxon>
        <taxon>Ustilaginomycotina</taxon>
        <taxon>Ustilaginomycetes</taxon>
        <taxon>Ustilaginales</taxon>
        <taxon>Ustilaginaceae</taxon>
        <taxon>Mycosarcoma</taxon>
    </lineage>
</organism>
<dbReference type="GO" id="GO:0016787">
    <property type="term" value="F:hydrolase activity"/>
    <property type="evidence" value="ECO:0007669"/>
    <property type="project" value="UniProtKB-KW"/>
</dbReference>
<dbReference type="InParanoid" id="A0A0D1DY84"/>
<evidence type="ECO:0000313" key="2">
    <source>
        <dbReference type="EMBL" id="KIS67495.1"/>
    </source>
</evidence>
<evidence type="ECO:0000313" key="3">
    <source>
        <dbReference type="Proteomes" id="UP000000561"/>
    </source>
</evidence>
<reference evidence="2 3" key="1">
    <citation type="journal article" date="2006" name="Nature">
        <title>Insights from the genome of the biotrophic fungal plant pathogen Ustilago maydis.</title>
        <authorList>
            <person name="Kamper J."/>
            <person name="Kahmann R."/>
            <person name="Bolker M."/>
            <person name="Ma L.J."/>
            <person name="Brefort T."/>
            <person name="Saville B.J."/>
            <person name="Banuett F."/>
            <person name="Kronstad J.W."/>
            <person name="Gold S.E."/>
            <person name="Muller O."/>
            <person name="Perlin M.H."/>
            <person name="Wosten H.A."/>
            <person name="de Vries R."/>
            <person name="Ruiz-Herrera J."/>
            <person name="Reynaga-Pena C.G."/>
            <person name="Snetselaar K."/>
            <person name="McCann M."/>
            <person name="Perez-Martin J."/>
            <person name="Feldbrugge M."/>
            <person name="Basse C.W."/>
            <person name="Steinberg G."/>
            <person name="Ibeas J.I."/>
            <person name="Holloman W."/>
            <person name="Guzman P."/>
            <person name="Farman M."/>
            <person name="Stajich J.E."/>
            <person name="Sentandreu R."/>
            <person name="Gonzalez-Prieto J.M."/>
            <person name="Kennell J.C."/>
            <person name="Molina L."/>
            <person name="Schirawski J."/>
            <person name="Mendoza-Mendoza A."/>
            <person name="Greilinger D."/>
            <person name="Munch K."/>
            <person name="Rossel N."/>
            <person name="Scherer M."/>
            <person name="Vranes M."/>
            <person name="Ladendorf O."/>
            <person name="Vincon V."/>
            <person name="Fuchs U."/>
            <person name="Sandrock B."/>
            <person name="Meng S."/>
            <person name="Ho E.C."/>
            <person name="Cahill M.J."/>
            <person name="Boyce K.J."/>
            <person name="Klose J."/>
            <person name="Klosterman S.J."/>
            <person name="Deelstra H.J."/>
            <person name="Ortiz-Castellanos L."/>
            <person name="Li W."/>
            <person name="Sanchez-Alonso P."/>
            <person name="Schreier P.H."/>
            <person name="Hauser-Hahn I."/>
            <person name="Vaupel M."/>
            <person name="Koopmann E."/>
            <person name="Friedrich G."/>
            <person name="Voss H."/>
            <person name="Schluter T."/>
            <person name="Margolis J."/>
            <person name="Platt D."/>
            <person name="Swimmer C."/>
            <person name="Gnirke A."/>
            <person name="Chen F."/>
            <person name="Vysotskaia V."/>
            <person name="Mannhaupt G."/>
            <person name="Guldener U."/>
            <person name="Munsterkotter M."/>
            <person name="Haase D."/>
            <person name="Oesterheld M."/>
            <person name="Mewes H.W."/>
            <person name="Mauceli E.W."/>
            <person name="DeCaprio D."/>
            <person name="Wade C.M."/>
            <person name="Butler J."/>
            <person name="Young S."/>
            <person name="Jaffe D.B."/>
            <person name="Calvo S."/>
            <person name="Nusbaum C."/>
            <person name="Galagan J."/>
            <person name="Birren B.W."/>
        </authorList>
    </citation>
    <scope>NUCLEOTIDE SEQUENCE [LARGE SCALE GENOMIC DNA]</scope>
    <source>
        <strain evidence="3">DSM 14603 / FGSC 9021 / UM521</strain>
    </source>
</reference>
<keyword evidence="3" id="KW-1185">Reference proteome</keyword>
<proteinExistence type="inferred from homology"/>
<dbReference type="EMBL" id="CM003152">
    <property type="protein sequence ID" value="KIS67495.1"/>
    <property type="molecule type" value="Genomic_DNA"/>
</dbReference>
<evidence type="ECO:0000256" key="1">
    <source>
        <dbReference type="RuleBase" id="RU365002"/>
    </source>
</evidence>